<dbReference type="EMBL" id="JAANBB010000067">
    <property type="protein sequence ID" value="KAF7552043.1"/>
    <property type="molecule type" value="Genomic_DNA"/>
</dbReference>
<organism evidence="2 3">
    <name type="scientific">Cylindrodendrum hubeiense</name>
    <dbReference type="NCBI Taxonomy" id="595255"/>
    <lineage>
        <taxon>Eukaryota</taxon>
        <taxon>Fungi</taxon>
        <taxon>Dikarya</taxon>
        <taxon>Ascomycota</taxon>
        <taxon>Pezizomycotina</taxon>
        <taxon>Sordariomycetes</taxon>
        <taxon>Hypocreomycetidae</taxon>
        <taxon>Hypocreales</taxon>
        <taxon>Nectriaceae</taxon>
        <taxon>Cylindrodendrum</taxon>
    </lineage>
</organism>
<dbReference type="PANTHER" id="PTHR33112">
    <property type="entry name" value="DOMAIN PROTEIN, PUTATIVE-RELATED"/>
    <property type="match status" value="1"/>
</dbReference>
<feature type="domain" description="Heterokaryon incompatibility" evidence="1">
    <location>
        <begin position="214"/>
        <end position="418"/>
    </location>
</feature>
<proteinExistence type="predicted"/>
<dbReference type="InterPro" id="IPR010730">
    <property type="entry name" value="HET"/>
</dbReference>
<name>A0A9P5HGL2_9HYPO</name>
<accession>A0A9P5HGL2</accession>
<evidence type="ECO:0000313" key="2">
    <source>
        <dbReference type="EMBL" id="KAF7552043.1"/>
    </source>
</evidence>
<dbReference type="PANTHER" id="PTHR33112:SF9">
    <property type="entry name" value="HETEROKARYON INCOMPATIBILITY DOMAIN-CONTAINING PROTEIN"/>
    <property type="match status" value="1"/>
</dbReference>
<protein>
    <recommendedName>
        <fullName evidence="1">Heterokaryon incompatibility domain-containing protein</fullName>
    </recommendedName>
</protein>
<dbReference type="Pfam" id="PF06985">
    <property type="entry name" value="HET"/>
    <property type="match status" value="1"/>
</dbReference>
<evidence type="ECO:0000313" key="3">
    <source>
        <dbReference type="Proteomes" id="UP000722485"/>
    </source>
</evidence>
<reference evidence="2" key="1">
    <citation type="submission" date="2020-03" db="EMBL/GenBank/DDBJ databases">
        <title>Draft Genome Sequence of Cylindrodendrum hubeiense.</title>
        <authorList>
            <person name="Buettner E."/>
            <person name="Kellner H."/>
        </authorList>
    </citation>
    <scope>NUCLEOTIDE SEQUENCE</scope>
    <source>
        <strain evidence="2">IHI 201604</strain>
    </source>
</reference>
<sequence length="750" mass="84238">MSNTRIDLKLSIDAPGPEGFTCWDASKCKLCSCLRDPKTILNLFLNRFVILGTTHDLLKWSQESQRCMLCVYIILQLIEEVGGPQNFVTDADFVLRWSFGQESGVPHSQIFFFDFEMSWGFPQMKARQVHMNSFTIDGGTAADCVAFRPPNPMVVSPAAMARARDWIDTCEREHAGCRAKGPTPLPTRVLEISGATMDDISIRLYEGGSEGGRYVALSYIWGDPKKQYTTDKSNLPAHKNNVPLESLPYTVAEAVMCTQQLGIKYLWVDSLCIVQDSSEDKAREIAAMAQVYKNAWVTISAAKSSGASDSFTKPRADLQGIAGTCFNMEMIVPKDVKSLLAWIDRHRNNPEYSNLAYREEVKTLFQMTPWFLDKNAWEDDLSTIWLAGKASGRKRQDLVEAPSLEDEPISKRGWTLQETWLSRRMLIYGSAQVLWQCREGSKADGGQAPYHNRATRRPHFSRPLDGAKIRILSSLWKDLLQDFSKRRLSDPADKLNALQGIIHELEEETGDKCFGGIWKSDPIAGLSWFQNATNKDPDTMVFNEARTCPSWSWAKVDGPLSFSVAENVTASVKDIKITKNEITGHYPASTHLVVEGGVLIRGRVSSLDTLDTLGHFRWLSPSSRAEPFSNLIYIDGCLTNPDFKISYEDGKPKVLCHEDFRFLELSRGKWGGRQNLAAESRGLMIVPVDGEPGKYRRVGFFIVALECDLDSMANQDHLMMCLSLEEGNVRPTEFGEIWTEALVEQTLTLV</sequence>
<comment type="caution">
    <text evidence="2">The sequence shown here is derived from an EMBL/GenBank/DDBJ whole genome shotgun (WGS) entry which is preliminary data.</text>
</comment>
<dbReference type="OrthoDB" id="5362512at2759"/>
<evidence type="ECO:0000259" key="1">
    <source>
        <dbReference type="Pfam" id="PF06985"/>
    </source>
</evidence>
<dbReference type="AlphaFoldDB" id="A0A9P5HGL2"/>
<gene>
    <name evidence="2" type="ORF">G7Z17_g4595</name>
</gene>
<keyword evidence="3" id="KW-1185">Reference proteome</keyword>
<dbReference type="Proteomes" id="UP000722485">
    <property type="component" value="Unassembled WGS sequence"/>
</dbReference>